<reference evidence="12 13" key="1">
    <citation type="journal article" date="2015" name="Genome Announc.">
        <title>Genome Sequence of 'Candidatus Thioglobus singularis' Strain PS1, a Mixotroph from the SUP05 Clade of Marine Gammaproteobacteria.</title>
        <authorList>
            <person name="Marshall K.T."/>
            <person name="Morris R.M."/>
        </authorList>
    </citation>
    <scope>NUCLEOTIDE SEQUENCE [LARGE SCALE GENOMIC DNA]</scope>
    <source>
        <strain evidence="12 13">PS1</strain>
    </source>
</reference>
<keyword evidence="6 8" id="KW-0687">Ribonucleoprotein</keyword>
<evidence type="ECO:0000256" key="4">
    <source>
        <dbReference type="ARBA" id="ARBA00022884"/>
    </source>
</evidence>
<dbReference type="PATRIC" id="fig|1125411.7.peg.268"/>
<dbReference type="GO" id="GO:0006412">
    <property type="term" value="P:translation"/>
    <property type="evidence" value="ECO:0007669"/>
    <property type="project" value="UniProtKB-UniRule"/>
</dbReference>
<dbReference type="AlphaFoldDB" id="A0A0M4L3A2"/>
<dbReference type="Gene3D" id="2.40.30.10">
    <property type="entry name" value="Translation factors"/>
    <property type="match status" value="1"/>
</dbReference>
<dbReference type="InterPro" id="IPR019927">
    <property type="entry name" value="Ribosomal_uL3_bac/org-type"/>
</dbReference>
<keyword evidence="2 8" id="KW-0488">Methylation</keyword>
<feature type="modified residue" description="N5-methylglutamine" evidence="8">
    <location>
        <position position="157"/>
    </location>
</feature>
<dbReference type="Pfam" id="PF00297">
    <property type="entry name" value="Ribosomal_L3"/>
    <property type="match status" value="1"/>
</dbReference>
<dbReference type="GO" id="GO:0022625">
    <property type="term" value="C:cytosolic large ribosomal subunit"/>
    <property type="evidence" value="ECO:0007669"/>
    <property type="project" value="TreeGrafter"/>
</dbReference>
<evidence type="ECO:0000313" key="12">
    <source>
        <dbReference type="EMBL" id="ALE01370.1"/>
    </source>
</evidence>
<keyword evidence="5 8" id="KW-0689">Ribosomal protein</keyword>
<dbReference type="PROSITE" id="PS00474">
    <property type="entry name" value="RIBOSOMAL_L3"/>
    <property type="match status" value="1"/>
</dbReference>
<evidence type="ECO:0000256" key="8">
    <source>
        <dbReference type="HAMAP-Rule" id="MF_01325"/>
    </source>
</evidence>
<dbReference type="InterPro" id="IPR000597">
    <property type="entry name" value="Ribosomal_uL3"/>
</dbReference>
<evidence type="ECO:0000256" key="6">
    <source>
        <dbReference type="ARBA" id="ARBA00023274"/>
    </source>
</evidence>
<name>A0A0M4L3A2_9GAMM</name>
<dbReference type="PANTHER" id="PTHR11229:SF16">
    <property type="entry name" value="LARGE RIBOSOMAL SUBUNIT PROTEIN UL3C"/>
    <property type="match status" value="1"/>
</dbReference>
<comment type="PTM">
    <text evidence="8">Methylated by PrmB.</text>
</comment>
<dbReference type="KEGG" id="tsn:W908_01370"/>
<comment type="function">
    <text evidence="8 10">One of the primary rRNA binding proteins, it binds directly near the 3'-end of the 23S rRNA, where it nucleates assembly of the 50S subunit.</text>
</comment>
<keyword evidence="3 8" id="KW-0699">rRNA-binding</keyword>
<keyword evidence="13" id="KW-1185">Reference proteome</keyword>
<dbReference type="OrthoDB" id="9806135at2"/>
<dbReference type="InterPro" id="IPR019926">
    <property type="entry name" value="Ribosomal_uL3_CS"/>
</dbReference>
<proteinExistence type="inferred from homology"/>
<evidence type="ECO:0000256" key="5">
    <source>
        <dbReference type="ARBA" id="ARBA00022980"/>
    </source>
</evidence>
<evidence type="ECO:0000313" key="13">
    <source>
        <dbReference type="Proteomes" id="UP000068905"/>
    </source>
</evidence>
<evidence type="ECO:0000256" key="2">
    <source>
        <dbReference type="ARBA" id="ARBA00022481"/>
    </source>
</evidence>
<dbReference type="GO" id="GO:0019843">
    <property type="term" value="F:rRNA binding"/>
    <property type="evidence" value="ECO:0007669"/>
    <property type="project" value="UniProtKB-UniRule"/>
</dbReference>
<dbReference type="GO" id="GO:0003735">
    <property type="term" value="F:structural constituent of ribosome"/>
    <property type="evidence" value="ECO:0007669"/>
    <property type="project" value="UniProtKB-UniRule"/>
</dbReference>
<feature type="compositionally biased region" description="Low complexity" evidence="11">
    <location>
        <begin position="248"/>
        <end position="270"/>
    </location>
</feature>
<evidence type="ECO:0000256" key="1">
    <source>
        <dbReference type="ARBA" id="ARBA00006540"/>
    </source>
</evidence>
<gene>
    <name evidence="8" type="primary">rplC</name>
    <name evidence="12" type="ORF">W908_01370</name>
</gene>
<evidence type="ECO:0000256" key="10">
    <source>
        <dbReference type="RuleBase" id="RU003906"/>
    </source>
</evidence>
<accession>A0A0M4L3A2</accession>
<dbReference type="PANTHER" id="PTHR11229">
    <property type="entry name" value="50S RIBOSOMAL PROTEIN L3"/>
    <property type="match status" value="1"/>
</dbReference>
<comment type="subunit">
    <text evidence="8 10">Part of the 50S ribosomal subunit. Forms a cluster with proteins L14 and L19.</text>
</comment>
<dbReference type="InterPro" id="IPR009000">
    <property type="entry name" value="Transl_B-barrel_sf"/>
</dbReference>
<protein>
    <recommendedName>
        <fullName evidence="7 8">Large ribosomal subunit protein uL3</fullName>
    </recommendedName>
</protein>
<evidence type="ECO:0000256" key="9">
    <source>
        <dbReference type="RuleBase" id="RU003905"/>
    </source>
</evidence>
<sequence>MAIALVGQKVGMTRLMADDGSAASVSVIKIEPNRIVQTKSVDTDGYNAVQVTTGRKMNKKGEAKIGRVSSSLKGHYAKASQEIGHGLWEMRVSDTEISAMPNLDISFFGAGHFVNVTGQSKGKGFQGGVKRHNFSMQDATHGNSISHRAIGSTGQCQEPGRVFKGKKMAGQMGNAQVTEECLEILRVDSDRNLLLVKGAIPGSKNGFVRVFLSDKKNTANSKVTKELSDKLANEAAEAEAAKAEVEAAKAAAEAPVEEMAPAEEAAPVESPKAESADEADEGKDKEAEA</sequence>
<dbReference type="Proteomes" id="UP000068905">
    <property type="component" value="Chromosome"/>
</dbReference>
<dbReference type="NCBIfam" id="TIGR03625">
    <property type="entry name" value="L3_bact"/>
    <property type="match status" value="1"/>
</dbReference>
<dbReference type="HAMAP" id="MF_01325_B">
    <property type="entry name" value="Ribosomal_uL3_B"/>
    <property type="match status" value="1"/>
</dbReference>
<organism evidence="12 13">
    <name type="scientific">Candidatus Pseudothioglobus singularis PS1</name>
    <dbReference type="NCBI Taxonomy" id="1125411"/>
    <lineage>
        <taxon>Bacteria</taxon>
        <taxon>Pseudomonadati</taxon>
        <taxon>Pseudomonadota</taxon>
        <taxon>Gammaproteobacteria</taxon>
        <taxon>Candidatus Pseudothioglobaceae</taxon>
        <taxon>Candidatus Pseudothioglobus</taxon>
    </lineage>
</organism>
<dbReference type="STRING" id="1125411.W908_01370"/>
<evidence type="ECO:0000256" key="3">
    <source>
        <dbReference type="ARBA" id="ARBA00022730"/>
    </source>
</evidence>
<dbReference type="EMBL" id="CP006911">
    <property type="protein sequence ID" value="ALE01370.1"/>
    <property type="molecule type" value="Genomic_DNA"/>
</dbReference>
<comment type="similarity">
    <text evidence="1 8 9">Belongs to the universal ribosomal protein uL3 family.</text>
</comment>
<dbReference type="RefSeq" id="WP_053819646.1">
    <property type="nucleotide sequence ID" value="NZ_CP006911.1"/>
</dbReference>
<dbReference type="Gene3D" id="3.30.160.810">
    <property type="match status" value="1"/>
</dbReference>
<evidence type="ECO:0000256" key="11">
    <source>
        <dbReference type="SAM" id="MobiDB-lite"/>
    </source>
</evidence>
<dbReference type="FunFam" id="2.40.30.10:FF:000004">
    <property type="entry name" value="50S ribosomal protein L3"/>
    <property type="match status" value="1"/>
</dbReference>
<dbReference type="SUPFAM" id="SSF50447">
    <property type="entry name" value="Translation proteins"/>
    <property type="match status" value="1"/>
</dbReference>
<keyword evidence="4 8" id="KW-0694">RNA-binding</keyword>
<evidence type="ECO:0000256" key="7">
    <source>
        <dbReference type="ARBA" id="ARBA00035243"/>
    </source>
</evidence>
<feature type="region of interest" description="Disordered" evidence="11">
    <location>
        <begin position="237"/>
        <end position="289"/>
    </location>
</feature>